<evidence type="ECO:0000313" key="1">
    <source>
        <dbReference type="EMBL" id="KAJ8527920.1"/>
    </source>
</evidence>
<keyword evidence="2" id="KW-1185">Reference proteome</keyword>
<gene>
    <name evidence="1" type="ORF">K7X08_015371</name>
</gene>
<reference evidence="2" key="1">
    <citation type="journal article" date="2023" name="Proc. Natl. Acad. Sci. U.S.A.">
        <title>Genomic and structural basis for evolution of tropane alkaloid biosynthesis.</title>
        <authorList>
            <person name="Wanga Y.-J."/>
            <person name="Taina T."/>
            <person name="Yua J.-Y."/>
            <person name="Lia J."/>
            <person name="Xua B."/>
            <person name="Chenc J."/>
            <person name="D'Auriad J.C."/>
            <person name="Huanga J.-P."/>
            <person name="Huanga S.-X."/>
        </authorList>
    </citation>
    <scope>NUCLEOTIDE SEQUENCE [LARGE SCALE GENOMIC DNA]</scope>
    <source>
        <strain evidence="2">cv. KIB-2019</strain>
    </source>
</reference>
<accession>A0A9Q1L5R1</accession>
<protein>
    <submittedName>
        <fullName evidence="1">Uncharacterized protein</fullName>
    </submittedName>
</protein>
<dbReference type="AlphaFoldDB" id="A0A9Q1L5R1"/>
<sequence length="96" mass="10186">MVRGSRRGQTVSLVTDLATGTGCEIWSNVSILSSQNQSDVFILDAERDLVPTRNRSATNVPNAFTSSSSFVASTISQFNGGTVLKELVCIVSKSSS</sequence>
<evidence type="ECO:0000313" key="2">
    <source>
        <dbReference type="Proteomes" id="UP001152561"/>
    </source>
</evidence>
<name>A0A9Q1L5R1_9SOLA</name>
<proteinExistence type="predicted"/>
<organism evidence="1 2">
    <name type="scientific">Anisodus acutangulus</name>
    <dbReference type="NCBI Taxonomy" id="402998"/>
    <lineage>
        <taxon>Eukaryota</taxon>
        <taxon>Viridiplantae</taxon>
        <taxon>Streptophyta</taxon>
        <taxon>Embryophyta</taxon>
        <taxon>Tracheophyta</taxon>
        <taxon>Spermatophyta</taxon>
        <taxon>Magnoliopsida</taxon>
        <taxon>eudicotyledons</taxon>
        <taxon>Gunneridae</taxon>
        <taxon>Pentapetalae</taxon>
        <taxon>asterids</taxon>
        <taxon>lamiids</taxon>
        <taxon>Solanales</taxon>
        <taxon>Solanaceae</taxon>
        <taxon>Solanoideae</taxon>
        <taxon>Hyoscyameae</taxon>
        <taxon>Anisodus</taxon>
    </lineage>
</organism>
<comment type="caution">
    <text evidence="1">The sequence shown here is derived from an EMBL/GenBank/DDBJ whole genome shotgun (WGS) entry which is preliminary data.</text>
</comment>
<dbReference type="Proteomes" id="UP001152561">
    <property type="component" value="Unassembled WGS sequence"/>
</dbReference>
<dbReference type="EMBL" id="JAJAGQ010000023">
    <property type="protein sequence ID" value="KAJ8527920.1"/>
    <property type="molecule type" value="Genomic_DNA"/>
</dbReference>